<feature type="compositionally biased region" description="Basic and acidic residues" evidence="1">
    <location>
        <begin position="114"/>
        <end position="129"/>
    </location>
</feature>
<name>W7TDW2_9STRA</name>
<evidence type="ECO:0000313" key="2">
    <source>
        <dbReference type="EMBL" id="EWM25170.1"/>
    </source>
</evidence>
<protein>
    <submittedName>
        <fullName evidence="2">Uncharacterized protein</fullName>
    </submittedName>
</protein>
<feature type="region of interest" description="Disordered" evidence="1">
    <location>
        <begin position="86"/>
        <end position="173"/>
    </location>
</feature>
<gene>
    <name evidence="2" type="ORF">Naga_100490g1</name>
</gene>
<accession>W7TDW2</accession>
<feature type="compositionally biased region" description="Basic and acidic residues" evidence="1">
    <location>
        <begin position="256"/>
        <end position="277"/>
    </location>
</feature>
<keyword evidence="3" id="KW-1185">Reference proteome</keyword>
<dbReference type="Proteomes" id="UP000019335">
    <property type="component" value="Chromosome 12"/>
</dbReference>
<feature type="compositionally biased region" description="Low complexity" evidence="1">
    <location>
        <begin position="147"/>
        <end position="167"/>
    </location>
</feature>
<feature type="region of interest" description="Disordered" evidence="1">
    <location>
        <begin position="246"/>
        <end position="277"/>
    </location>
</feature>
<evidence type="ECO:0000313" key="3">
    <source>
        <dbReference type="Proteomes" id="UP000019335"/>
    </source>
</evidence>
<proteinExistence type="predicted"/>
<reference evidence="2 3" key="1">
    <citation type="journal article" date="2014" name="Mol. Plant">
        <title>Chromosome Scale Genome Assembly and Transcriptome Profiling of Nannochloropsis gaditana in Nitrogen Depletion.</title>
        <authorList>
            <person name="Corteggiani Carpinelli E."/>
            <person name="Telatin A."/>
            <person name="Vitulo N."/>
            <person name="Forcato C."/>
            <person name="D'Angelo M."/>
            <person name="Schiavon R."/>
            <person name="Vezzi A."/>
            <person name="Giacometti G.M."/>
            <person name="Morosinotto T."/>
            <person name="Valle G."/>
        </authorList>
    </citation>
    <scope>NUCLEOTIDE SEQUENCE [LARGE SCALE GENOMIC DNA]</scope>
    <source>
        <strain evidence="2 3">B-31</strain>
    </source>
</reference>
<dbReference type="OrthoDB" id="10431966at2759"/>
<evidence type="ECO:0000256" key="1">
    <source>
        <dbReference type="SAM" id="MobiDB-lite"/>
    </source>
</evidence>
<sequence>MPCPSPRPVSTASILECCLNADKSLRRGSIHKPDPPFPSYLPLHSLPSVATPWSSLLPTQGFWLTSTPPSSLHRGLCTNRCPCARTRRRGSKDESDCGNGRGKGGLEPQARVLRRGEEEEGGREGKEAFRALPSPLAHPKSPSLQTASLSHAPSLSSSSSSSSSSSPPQSPNAILRAAVSSPQTPLPFLLSLLSQHASRTYFDTETAAAFLNRLGKEQGRGLSVVRKDRGLQALLARLLILGEGVEDEGEAGGGRGAREDSLAPGEEMERQGLHADT</sequence>
<dbReference type="AlphaFoldDB" id="W7TDW2"/>
<organism evidence="2 3">
    <name type="scientific">Nannochloropsis gaditana</name>
    <dbReference type="NCBI Taxonomy" id="72520"/>
    <lineage>
        <taxon>Eukaryota</taxon>
        <taxon>Sar</taxon>
        <taxon>Stramenopiles</taxon>
        <taxon>Ochrophyta</taxon>
        <taxon>Eustigmatophyceae</taxon>
        <taxon>Eustigmatales</taxon>
        <taxon>Monodopsidaceae</taxon>
        <taxon>Nannochloropsis</taxon>
    </lineage>
</organism>
<comment type="caution">
    <text evidence="2">The sequence shown here is derived from an EMBL/GenBank/DDBJ whole genome shotgun (WGS) entry which is preliminary data.</text>
</comment>
<dbReference type="EMBL" id="AZIL01001054">
    <property type="protein sequence ID" value="EWM25170.1"/>
    <property type="molecule type" value="Genomic_DNA"/>
</dbReference>